<reference evidence="1 2" key="1">
    <citation type="submission" date="2018-11" db="EMBL/GenBank/DDBJ databases">
        <title>Draft genome sequence of Ferruginibacter sp. BO-59.</title>
        <authorList>
            <person name="Im W.T."/>
        </authorList>
    </citation>
    <scope>NUCLEOTIDE SEQUENCE [LARGE SCALE GENOMIC DNA]</scope>
    <source>
        <strain evidence="1 2">BO-59</strain>
    </source>
</reference>
<dbReference type="AlphaFoldDB" id="A0A3M9NHT1"/>
<gene>
    <name evidence="1" type="ORF">EFY79_08105</name>
</gene>
<accession>A0A3M9NHT1</accession>
<dbReference type="RefSeq" id="WP_123120193.1">
    <property type="nucleotide sequence ID" value="NZ_RJJR01000005.1"/>
</dbReference>
<dbReference type="OrthoDB" id="9766256at2"/>
<dbReference type="PROSITE" id="PS51257">
    <property type="entry name" value="PROKAR_LIPOPROTEIN"/>
    <property type="match status" value="1"/>
</dbReference>
<dbReference type="Gene3D" id="1.25.40.390">
    <property type="match status" value="1"/>
</dbReference>
<name>A0A3M9NHT1_9BACT</name>
<sequence>MKIILKYIMVLLVITALGISCTKKFDAINTNPDKSTTSNAAWLATSMLTSITSSDISSTKSFVQPFLLAKYALWTEDQESYQYNKISRAGFGRLSVLRNVPVMISYAQNEPDDVKNSYLALGHFIRAWQFYQVTMQLGDIPYSEAIKGESDGNIKPKYDTQKDVFIGILKELDSANMLFASGAPFGGDFIYKGNVDQWQRLTNSFELNVLMQLYKKTSDPDLNVVSRFKDIVQNRPLMRDYDDNFAVKYVNTAGYAYPWSNTPTQINSFVIYPMVGATLINPLKAMHDRRLFYYAEPAPTMIAAGKSPSDWDAYIGVEASDPVASTKSARASGNFSDFNKRYADLYNAEPVGLFNYWDVQFLLAEATVRGWISGTPAETYYEAGISSSMNFLAHYAPAGYVHGMPITDSYIASYLPAVALTGDAENMIQQIITQKYIANFLQDVDYSAWYENRRTGYPEFVLNPATNLNIPETKFPVRWLYPSAELDYNPDNVAAAIQSQYGGNDDVNALMWILKD</sequence>
<protein>
    <submittedName>
        <fullName evidence="1">SusD/RagB family nutrient-binding outer membrane lipoprotein</fullName>
    </submittedName>
</protein>
<dbReference type="Proteomes" id="UP000267223">
    <property type="component" value="Unassembled WGS sequence"/>
</dbReference>
<dbReference type="EMBL" id="RJJR01000005">
    <property type="protein sequence ID" value="RNI37352.1"/>
    <property type="molecule type" value="Genomic_DNA"/>
</dbReference>
<organism evidence="1 2">
    <name type="scientific">Hanamia caeni</name>
    <dbReference type="NCBI Taxonomy" id="2294116"/>
    <lineage>
        <taxon>Bacteria</taxon>
        <taxon>Pseudomonadati</taxon>
        <taxon>Bacteroidota</taxon>
        <taxon>Chitinophagia</taxon>
        <taxon>Chitinophagales</taxon>
        <taxon>Chitinophagaceae</taxon>
        <taxon>Hanamia</taxon>
    </lineage>
</organism>
<proteinExistence type="predicted"/>
<keyword evidence="2" id="KW-1185">Reference proteome</keyword>
<dbReference type="Pfam" id="PF12771">
    <property type="entry name" value="SusD-like_2"/>
    <property type="match status" value="1"/>
</dbReference>
<dbReference type="SUPFAM" id="SSF48452">
    <property type="entry name" value="TPR-like"/>
    <property type="match status" value="1"/>
</dbReference>
<comment type="caution">
    <text evidence="1">The sequence shown here is derived from an EMBL/GenBank/DDBJ whole genome shotgun (WGS) entry which is preliminary data.</text>
</comment>
<evidence type="ECO:0000313" key="2">
    <source>
        <dbReference type="Proteomes" id="UP000267223"/>
    </source>
</evidence>
<dbReference type="InterPro" id="IPR041662">
    <property type="entry name" value="SusD-like_2"/>
</dbReference>
<dbReference type="InterPro" id="IPR011990">
    <property type="entry name" value="TPR-like_helical_dom_sf"/>
</dbReference>
<evidence type="ECO:0000313" key="1">
    <source>
        <dbReference type="EMBL" id="RNI37352.1"/>
    </source>
</evidence>
<keyword evidence="1" id="KW-0449">Lipoprotein</keyword>